<sequence>MARGEPRACRGDRRRRHARRARPRGRRHRPHRHRQRLRRHPRRSRGSPARVRLPAPLRGAHGEGLVRPGSQEAGLRQHPPSGRGLGGELLVSTAHRDGQLVFNAFTELTPGHHFDGTWRLPAVRDRSYLKLKTWTDMARTLERGCFDAVFIADGLGLGGTFGGSHDHAMSHGFLFPNNDAIIVATAMAAATENLSAIFTSSLIQNHPFEFARLASTLDHLVDGRMGWNVVTSALENSFKNVGYDALPSREERYARADEFLEVVYKLWEGSWADDAVIADVETGVWSDPSRIRKIDHKGRSFSTEGPHQSQPSPQRTPFLATPGGSTYAIDLAAQHGELFLTAAPSIEVLKDTKRMLDAKLRSYGRDPKSVKLMQMSHFVIGSTREEAMRKLEETFSYIDPLSDLVVLGGIASLDLGMRPYDEPFRIDDEPRMKAHFARQLEALGNPDVVTIGQLTGFPEHTLKDLVFAGTPEEIADRLEEWRDAGLGGCNVGDYAFHGGYDDFVDHLCPVLQERGLMQREYTRGSLRNKVFGEGDRLPSSHPAAAYRWWA</sequence>
<dbReference type="InterPro" id="IPR016215">
    <property type="entry name" value="NTA_MOA"/>
</dbReference>
<keyword evidence="2" id="KW-0288">FMN</keyword>
<comment type="caution">
    <text evidence="8">The sequence shown here is derived from an EMBL/GenBank/DDBJ whole genome shotgun (WGS) entry which is preliminary data.</text>
</comment>
<reference evidence="8 9" key="1">
    <citation type="submission" date="2019-03" db="EMBL/GenBank/DDBJ databases">
        <title>Diversity of the mouse oral microbiome.</title>
        <authorList>
            <person name="Joseph S."/>
            <person name="Aduse-Opoku J."/>
            <person name="Curtis M."/>
            <person name="Wade W."/>
            <person name="Hashim A."/>
        </authorList>
    </citation>
    <scope>NUCLEOTIDE SEQUENCE [LARGE SCALE GENOMIC DNA]</scope>
    <source>
        <strain evidence="8 9">P1012</strain>
    </source>
</reference>
<dbReference type="InterPro" id="IPR036661">
    <property type="entry name" value="Luciferase-like_sf"/>
</dbReference>
<dbReference type="InterPro" id="IPR011251">
    <property type="entry name" value="Luciferase-like_dom"/>
</dbReference>
<evidence type="ECO:0000256" key="4">
    <source>
        <dbReference type="ARBA" id="ARBA00023033"/>
    </source>
</evidence>
<evidence type="ECO:0000259" key="7">
    <source>
        <dbReference type="Pfam" id="PF00296"/>
    </source>
</evidence>
<dbReference type="Pfam" id="PF00296">
    <property type="entry name" value="Bac_luciferase"/>
    <property type="match status" value="1"/>
</dbReference>
<comment type="similarity">
    <text evidence="5">Belongs to the NtaA/SnaA/DszA monooxygenase family.</text>
</comment>
<dbReference type="Proteomes" id="UP000298358">
    <property type="component" value="Unassembled WGS sequence"/>
</dbReference>
<protein>
    <submittedName>
        <fullName evidence="8">LLM class flavin-dependent oxidoreductase</fullName>
    </submittedName>
</protein>
<dbReference type="NCBIfam" id="TIGR03860">
    <property type="entry name" value="FMN_nitrolo"/>
    <property type="match status" value="1"/>
</dbReference>
<keyword evidence="4" id="KW-0503">Monooxygenase</keyword>
<evidence type="ECO:0000256" key="1">
    <source>
        <dbReference type="ARBA" id="ARBA00022630"/>
    </source>
</evidence>
<gene>
    <name evidence="8" type="ORF">E4U02_09185</name>
</gene>
<name>A0A4Y9FUV4_9MICO</name>
<feature type="compositionally biased region" description="Polar residues" evidence="6">
    <location>
        <begin position="300"/>
        <end position="315"/>
    </location>
</feature>
<evidence type="ECO:0000313" key="9">
    <source>
        <dbReference type="Proteomes" id="UP000298358"/>
    </source>
</evidence>
<evidence type="ECO:0000256" key="6">
    <source>
        <dbReference type="SAM" id="MobiDB-lite"/>
    </source>
</evidence>
<dbReference type="InterPro" id="IPR051260">
    <property type="entry name" value="Diverse_substr_monoxygenases"/>
</dbReference>
<evidence type="ECO:0000256" key="2">
    <source>
        <dbReference type="ARBA" id="ARBA00022643"/>
    </source>
</evidence>
<dbReference type="GO" id="GO:0016705">
    <property type="term" value="F:oxidoreductase activity, acting on paired donors, with incorporation or reduction of molecular oxygen"/>
    <property type="evidence" value="ECO:0007669"/>
    <property type="project" value="InterPro"/>
</dbReference>
<dbReference type="GO" id="GO:0004497">
    <property type="term" value="F:monooxygenase activity"/>
    <property type="evidence" value="ECO:0007669"/>
    <property type="project" value="UniProtKB-KW"/>
</dbReference>
<organism evidence="8 9">
    <name type="scientific">Microbacterium paludicola</name>
    <dbReference type="NCBI Taxonomy" id="300019"/>
    <lineage>
        <taxon>Bacteria</taxon>
        <taxon>Bacillati</taxon>
        <taxon>Actinomycetota</taxon>
        <taxon>Actinomycetes</taxon>
        <taxon>Micrococcales</taxon>
        <taxon>Microbacteriaceae</taxon>
        <taxon>Microbacterium</taxon>
    </lineage>
</organism>
<proteinExistence type="inferred from homology"/>
<evidence type="ECO:0000256" key="3">
    <source>
        <dbReference type="ARBA" id="ARBA00023002"/>
    </source>
</evidence>
<feature type="compositionally biased region" description="Basic residues" evidence="6">
    <location>
        <begin position="12"/>
        <end position="45"/>
    </location>
</feature>
<evidence type="ECO:0000313" key="8">
    <source>
        <dbReference type="EMBL" id="TFU32773.1"/>
    </source>
</evidence>
<dbReference type="SUPFAM" id="SSF51679">
    <property type="entry name" value="Bacterial luciferase-like"/>
    <property type="match status" value="1"/>
</dbReference>
<feature type="region of interest" description="Disordered" evidence="6">
    <location>
        <begin position="298"/>
        <end position="319"/>
    </location>
</feature>
<dbReference type="PANTHER" id="PTHR30011">
    <property type="entry name" value="ALKANESULFONATE MONOOXYGENASE-RELATED"/>
    <property type="match status" value="1"/>
</dbReference>
<feature type="region of interest" description="Disordered" evidence="6">
    <location>
        <begin position="1"/>
        <end position="88"/>
    </location>
</feature>
<dbReference type="Gene3D" id="3.20.20.30">
    <property type="entry name" value="Luciferase-like domain"/>
    <property type="match status" value="1"/>
</dbReference>
<keyword evidence="3" id="KW-0560">Oxidoreductase</keyword>
<dbReference type="EMBL" id="SPQB01000019">
    <property type="protein sequence ID" value="TFU32773.1"/>
    <property type="molecule type" value="Genomic_DNA"/>
</dbReference>
<feature type="compositionally biased region" description="Basic and acidic residues" evidence="6">
    <location>
        <begin position="1"/>
        <end position="11"/>
    </location>
</feature>
<keyword evidence="9" id="KW-1185">Reference proteome</keyword>
<dbReference type="OrthoDB" id="3265338at2"/>
<evidence type="ECO:0000256" key="5">
    <source>
        <dbReference type="ARBA" id="ARBA00033748"/>
    </source>
</evidence>
<keyword evidence="1" id="KW-0285">Flavoprotein</keyword>
<dbReference type="AlphaFoldDB" id="A0A4Y9FUV4"/>
<accession>A0A4Y9FUV4</accession>
<feature type="domain" description="Luciferase-like" evidence="7">
    <location>
        <begin position="130"/>
        <end position="485"/>
    </location>
</feature>
<dbReference type="PANTHER" id="PTHR30011:SF16">
    <property type="entry name" value="C2H2 FINGER DOMAIN TRANSCRIPTION FACTOR (EUROFUNG)-RELATED"/>
    <property type="match status" value="1"/>
</dbReference>